<dbReference type="AlphaFoldDB" id="A0AA90PKZ6"/>
<name>A0AA90PKZ6_9HELI</name>
<dbReference type="InterPro" id="IPR005186">
    <property type="entry name" value="FlaG"/>
</dbReference>
<comment type="caution">
    <text evidence="2">The sequence shown here is derived from an EMBL/GenBank/DDBJ whole genome shotgun (WGS) entry which is preliminary data.</text>
</comment>
<dbReference type="Gene3D" id="3.30.160.170">
    <property type="entry name" value="FlaG-like"/>
    <property type="match status" value="1"/>
</dbReference>
<dbReference type="EMBL" id="JAUYZK010000008">
    <property type="protein sequence ID" value="MDP2539355.1"/>
    <property type="molecule type" value="Genomic_DNA"/>
</dbReference>
<evidence type="ECO:0000313" key="4">
    <source>
        <dbReference type="Proteomes" id="UP001240777"/>
    </source>
</evidence>
<organism evidence="2 3">
    <name type="scientific">Helicobacter cappadocius</name>
    <dbReference type="NCBI Taxonomy" id="3063998"/>
    <lineage>
        <taxon>Bacteria</taxon>
        <taxon>Pseudomonadati</taxon>
        <taxon>Campylobacterota</taxon>
        <taxon>Epsilonproteobacteria</taxon>
        <taxon>Campylobacterales</taxon>
        <taxon>Helicobacteraceae</taxon>
        <taxon>Helicobacter</taxon>
    </lineage>
</organism>
<accession>A0AA90PKZ6</accession>
<proteinExistence type="predicted"/>
<dbReference type="PANTHER" id="PTHR37166">
    <property type="entry name" value="PROTEIN FLAG"/>
    <property type="match status" value="1"/>
</dbReference>
<dbReference type="NCBIfam" id="NF006281">
    <property type="entry name" value="PRK08452.1"/>
    <property type="match status" value="1"/>
</dbReference>
<evidence type="ECO:0000313" key="1">
    <source>
        <dbReference type="EMBL" id="MDO7253381.1"/>
    </source>
</evidence>
<keyword evidence="4" id="KW-1185">Reference proteome</keyword>
<evidence type="ECO:0000313" key="2">
    <source>
        <dbReference type="EMBL" id="MDP2539355.1"/>
    </source>
</evidence>
<dbReference type="EMBL" id="JAUPEV010000008">
    <property type="protein sequence ID" value="MDO7253381.1"/>
    <property type="molecule type" value="Genomic_DNA"/>
</dbReference>
<dbReference type="SUPFAM" id="SSF160214">
    <property type="entry name" value="FlaG-like"/>
    <property type="match status" value="1"/>
</dbReference>
<reference evidence="2 4" key="1">
    <citation type="submission" date="2023-07" db="EMBL/GenBank/DDBJ databases">
        <title>Unpublished Manusciprt.</title>
        <authorList>
            <person name="Aydin F."/>
            <person name="Tarhane S."/>
            <person name="Saticioglu I.B."/>
            <person name="Karakaya E."/>
            <person name="Abay S."/>
            <person name="Guran O."/>
            <person name="Bozkurt E."/>
            <person name="Uzum N."/>
            <person name="Olgun K."/>
            <person name="Jablonski D."/>
        </authorList>
    </citation>
    <scope>NUCLEOTIDE SEQUENCE</scope>
    <source>
        <strain evidence="4">faydin-H75</strain>
        <strain evidence="2">Faydin-H76</strain>
    </source>
</reference>
<reference evidence="1" key="2">
    <citation type="submission" date="2023-07" db="EMBL/GenBank/DDBJ databases">
        <authorList>
            <person name="Aydin F."/>
            <person name="Tarhane S."/>
            <person name="Saticioglu I.B."/>
            <person name="Karakaya E."/>
            <person name="Abay S."/>
            <person name="Guran O."/>
            <person name="Bozkurt E."/>
            <person name="Uzum N."/>
            <person name="Olgun K."/>
            <person name="Jablonski D."/>
        </authorList>
    </citation>
    <scope>NUCLEOTIDE SEQUENCE</scope>
    <source>
        <strain evidence="1">Faydin-H75</strain>
    </source>
</reference>
<dbReference type="InterPro" id="IPR035924">
    <property type="entry name" value="FlaG-like_sf"/>
</dbReference>
<dbReference type="Proteomes" id="UP001177258">
    <property type="component" value="Unassembled WGS sequence"/>
</dbReference>
<protein>
    <submittedName>
        <fullName evidence="2">FlaG family protein</fullName>
    </submittedName>
</protein>
<dbReference type="Proteomes" id="UP001240777">
    <property type="component" value="Unassembled WGS sequence"/>
</dbReference>
<dbReference type="Pfam" id="PF03646">
    <property type="entry name" value="FlaG"/>
    <property type="match status" value="1"/>
</dbReference>
<sequence length="130" mass="14797">MMIDNIQGSSASSLQNKLVTLVSNAGRPFENRRTQSNATLQDADLQAYRDDKHQDELKKELMSLSSELNKEMKRINTDINFNYNDDIRGLVVTVTEGRGDRVIREIPSKEAIELMKKMHDIVGLIFDKKG</sequence>
<gene>
    <name evidence="1" type="ORF">Q5I04_05590</name>
    <name evidence="2" type="ORF">Q5I06_06175</name>
</gene>
<dbReference type="PANTHER" id="PTHR37166:SF1">
    <property type="entry name" value="PROTEIN FLAG"/>
    <property type="match status" value="1"/>
</dbReference>
<reference evidence="1 3" key="3">
    <citation type="journal article" date="2024" name="Syst. Appl. Microbiol.">
        <title>Helicobacter cappadocius sp. nov., from lizards: The first psychrotrophic Helicobacter species.</title>
        <authorList>
            <person name="Aydin F."/>
            <person name="Tarhane S."/>
            <person name="Karakaya E."/>
            <person name="Abay S."/>
            <person name="Kayman T."/>
            <person name="Guran O."/>
            <person name="Bozkurt E."/>
            <person name="Uzum N."/>
            <person name="Avci A."/>
            <person name="Olgun K."/>
            <person name="Jablonski D."/>
            <person name="Guran C."/>
            <person name="Burcin Saticioglu I."/>
        </authorList>
    </citation>
    <scope>NUCLEOTIDE SEQUENCE [LARGE SCALE GENOMIC DNA]</scope>
    <source>
        <strain evidence="1">Faydin-H75</strain>
        <strain evidence="3">faydin-H76</strain>
    </source>
</reference>
<evidence type="ECO:0000313" key="3">
    <source>
        <dbReference type="Proteomes" id="UP001177258"/>
    </source>
</evidence>